<accession>A0ABY4G176</accession>
<gene>
    <name evidence="2" type="ORF">MUN86_13625</name>
</gene>
<feature type="transmembrane region" description="Helical" evidence="1">
    <location>
        <begin position="93"/>
        <end position="114"/>
    </location>
</feature>
<evidence type="ECO:0008006" key="4">
    <source>
        <dbReference type="Google" id="ProtNLM"/>
    </source>
</evidence>
<evidence type="ECO:0000256" key="1">
    <source>
        <dbReference type="SAM" id="Phobius"/>
    </source>
</evidence>
<dbReference type="RefSeq" id="WP_245118502.1">
    <property type="nucleotide sequence ID" value="NZ_CP095061.1"/>
</dbReference>
<evidence type="ECO:0000313" key="2">
    <source>
        <dbReference type="EMBL" id="UOQ64617.1"/>
    </source>
</evidence>
<keyword evidence="1" id="KW-0812">Transmembrane</keyword>
<dbReference type="Proteomes" id="UP000830401">
    <property type="component" value="Chromosome"/>
</dbReference>
<keyword evidence="1" id="KW-0472">Membrane</keyword>
<reference evidence="2" key="1">
    <citation type="submission" date="2022-04" db="EMBL/GenBank/DDBJ databases">
        <title>Hymenobacter sp. isolated from the air.</title>
        <authorList>
            <person name="Won M."/>
            <person name="Lee C.-M."/>
            <person name="Woen H.-Y."/>
            <person name="Kwon S.-W."/>
        </authorList>
    </citation>
    <scope>NUCLEOTIDE SEQUENCE</scope>
    <source>
        <strain evidence="2">5420S-77</strain>
    </source>
</reference>
<organism evidence="2 3">
    <name type="scientific">Hymenobacter volaticus</name>
    <dbReference type="NCBI Taxonomy" id="2932254"/>
    <lineage>
        <taxon>Bacteria</taxon>
        <taxon>Pseudomonadati</taxon>
        <taxon>Bacteroidota</taxon>
        <taxon>Cytophagia</taxon>
        <taxon>Cytophagales</taxon>
        <taxon>Hymenobacteraceae</taxon>
        <taxon>Hymenobacter</taxon>
    </lineage>
</organism>
<keyword evidence="1" id="KW-1133">Transmembrane helix</keyword>
<feature type="transmembrane region" description="Helical" evidence="1">
    <location>
        <begin position="134"/>
        <end position="152"/>
    </location>
</feature>
<keyword evidence="3" id="KW-1185">Reference proteome</keyword>
<sequence>MYPGGPRHLREFHLPELSSLAKSLYMLHLREFCVRVSKNHYDYGAHTSTTAKEMAQRYVSQRLDAPKQEGGQIKYFEQARDLAKHRLHRMERWFFLFSIAATLCALGALLVNYLPKDVLANLSHVWYYKFLFKFLPLTLPVAAASLIAWISLRDLDREAERYADMLDYLKDAREELLESNTTAQLRRRIDRLEMALLQELVEWRAKIKATHAG</sequence>
<evidence type="ECO:0000313" key="3">
    <source>
        <dbReference type="Proteomes" id="UP000830401"/>
    </source>
</evidence>
<proteinExistence type="predicted"/>
<name>A0ABY4G176_9BACT</name>
<protein>
    <recommendedName>
        <fullName evidence="4">DUF4231 domain-containing protein</fullName>
    </recommendedName>
</protein>
<dbReference type="EMBL" id="CP095061">
    <property type="protein sequence ID" value="UOQ64617.1"/>
    <property type="molecule type" value="Genomic_DNA"/>
</dbReference>